<dbReference type="InterPro" id="IPR003658">
    <property type="entry name" value="Anti-sigma_ant"/>
</dbReference>
<dbReference type="Proteomes" id="UP000255355">
    <property type="component" value="Unassembled WGS sequence"/>
</dbReference>
<proteinExistence type="inferred from homology"/>
<organism evidence="4 5">
    <name type="scientific">Nocardia mexicana</name>
    <dbReference type="NCBI Taxonomy" id="279262"/>
    <lineage>
        <taxon>Bacteria</taxon>
        <taxon>Bacillati</taxon>
        <taxon>Actinomycetota</taxon>
        <taxon>Actinomycetes</taxon>
        <taxon>Mycobacteriales</taxon>
        <taxon>Nocardiaceae</taxon>
        <taxon>Nocardia</taxon>
    </lineage>
</organism>
<dbReference type="STRING" id="1210089.GCA_001613165_04073"/>
<dbReference type="AlphaFoldDB" id="A0A370H474"/>
<dbReference type="EMBL" id="QQAZ01000006">
    <property type="protein sequence ID" value="RDI50032.1"/>
    <property type="molecule type" value="Genomic_DNA"/>
</dbReference>
<feature type="domain" description="STAS" evidence="3">
    <location>
        <begin position="70"/>
        <end position="170"/>
    </location>
</feature>
<evidence type="ECO:0000313" key="5">
    <source>
        <dbReference type="Proteomes" id="UP000255355"/>
    </source>
</evidence>
<dbReference type="Pfam" id="PF01740">
    <property type="entry name" value="STAS"/>
    <property type="match status" value="1"/>
</dbReference>
<dbReference type="GO" id="GO:0043856">
    <property type="term" value="F:anti-sigma factor antagonist activity"/>
    <property type="evidence" value="ECO:0007669"/>
    <property type="project" value="InterPro"/>
</dbReference>
<evidence type="ECO:0000256" key="1">
    <source>
        <dbReference type="ARBA" id="ARBA00009013"/>
    </source>
</evidence>
<sequence length="170" mass="18213">MGYSKQKDSSSDRQGGSNIERCGADYREGAVSPTVSAVTNHRRLGEPNLSGTSPISSWLTGNVEFRGWDVLLRAQGEVDACTLPTWKHLLGAAAARVTPPGRLVIDLEDLDFMGCRAFAALADEAIRCQRQDIDVHLVSTASIVRRIVAAADLSGLLPVHPSVETASSVR</sequence>
<dbReference type="Gene3D" id="3.30.750.24">
    <property type="entry name" value="STAS domain"/>
    <property type="match status" value="1"/>
</dbReference>
<dbReference type="PROSITE" id="PS50801">
    <property type="entry name" value="STAS"/>
    <property type="match status" value="1"/>
</dbReference>
<keyword evidence="5" id="KW-1185">Reference proteome</keyword>
<dbReference type="SUPFAM" id="SSF52091">
    <property type="entry name" value="SpoIIaa-like"/>
    <property type="match status" value="1"/>
</dbReference>
<name>A0A370H474_9NOCA</name>
<dbReference type="PANTHER" id="PTHR33495:SF2">
    <property type="entry name" value="ANTI-SIGMA FACTOR ANTAGONIST TM_1081-RELATED"/>
    <property type="match status" value="1"/>
</dbReference>
<dbReference type="NCBIfam" id="TIGR00377">
    <property type="entry name" value="ant_ant_sig"/>
    <property type="match status" value="1"/>
</dbReference>
<dbReference type="PANTHER" id="PTHR33495">
    <property type="entry name" value="ANTI-SIGMA FACTOR ANTAGONIST TM_1081-RELATED-RELATED"/>
    <property type="match status" value="1"/>
</dbReference>
<comment type="similarity">
    <text evidence="1 2">Belongs to the anti-sigma-factor antagonist family.</text>
</comment>
<dbReference type="InterPro" id="IPR036513">
    <property type="entry name" value="STAS_dom_sf"/>
</dbReference>
<evidence type="ECO:0000259" key="3">
    <source>
        <dbReference type="PROSITE" id="PS50801"/>
    </source>
</evidence>
<gene>
    <name evidence="4" type="ORF">DFR68_106470</name>
</gene>
<evidence type="ECO:0000313" key="4">
    <source>
        <dbReference type="EMBL" id="RDI50032.1"/>
    </source>
</evidence>
<dbReference type="InterPro" id="IPR002645">
    <property type="entry name" value="STAS_dom"/>
</dbReference>
<protein>
    <recommendedName>
        <fullName evidence="2">Anti-sigma factor antagonist</fullName>
    </recommendedName>
</protein>
<comment type="caution">
    <text evidence="4">The sequence shown here is derived from an EMBL/GenBank/DDBJ whole genome shotgun (WGS) entry which is preliminary data.</text>
</comment>
<dbReference type="OrthoDB" id="4571655at2"/>
<accession>A0A370H474</accession>
<dbReference type="CDD" id="cd07043">
    <property type="entry name" value="STAS_anti-anti-sigma_factors"/>
    <property type="match status" value="1"/>
</dbReference>
<reference evidence="4 5" key="1">
    <citation type="submission" date="2018-07" db="EMBL/GenBank/DDBJ databases">
        <title>Genomic Encyclopedia of Type Strains, Phase IV (KMG-IV): sequencing the most valuable type-strain genomes for metagenomic binning, comparative biology and taxonomic classification.</title>
        <authorList>
            <person name="Goeker M."/>
        </authorList>
    </citation>
    <scope>NUCLEOTIDE SEQUENCE [LARGE SCALE GENOMIC DNA]</scope>
    <source>
        <strain evidence="4 5">DSM 44952</strain>
    </source>
</reference>
<evidence type="ECO:0000256" key="2">
    <source>
        <dbReference type="RuleBase" id="RU003749"/>
    </source>
</evidence>